<dbReference type="GO" id="GO:0008990">
    <property type="term" value="F:rRNA (guanine-N2-)-methyltransferase activity"/>
    <property type="evidence" value="ECO:0007669"/>
    <property type="project" value="InterPro"/>
</dbReference>
<dbReference type="EMBL" id="QPJD01000002">
    <property type="protein sequence ID" value="RCW50989.1"/>
    <property type="molecule type" value="Genomic_DNA"/>
</dbReference>
<sequence>MIVTTSANPSARALEQASRLALELSALLKARGNLTVRKLIAMSSDERLLVVTEQEVRYYDGQSEAPLYFHPSMAFVRVKRLRRGETDPLIQLSGCREGDSIIDCTAGLASDSLVFSYAAGASGSVIAIESEPVLCALVREGLAGYETGLDDVDAAMRRIVMRCVNHLDYLKALPDKSADIVYFDPMFRQPIKESSSMEPLRSIANMDALSSEVVGQAVRVARKSVILKEHQSSGEFARLGFERKHVNTSKIAYGVIQL</sequence>
<reference evidence="1 2" key="1">
    <citation type="submission" date="2018-07" db="EMBL/GenBank/DDBJ databases">
        <title>Genomic Encyclopedia of Type Strains, Phase III (KMG-III): the genomes of soil and plant-associated and newly described type strains.</title>
        <authorList>
            <person name="Whitman W."/>
        </authorList>
    </citation>
    <scope>NUCLEOTIDE SEQUENCE [LARGE SCALE GENOMIC DNA]</scope>
    <source>
        <strain evidence="1 2">CECT 7506</strain>
    </source>
</reference>
<dbReference type="OrthoDB" id="1653798at2"/>
<dbReference type="Proteomes" id="UP000252415">
    <property type="component" value="Unassembled WGS sequence"/>
</dbReference>
<dbReference type="Gene3D" id="3.40.50.150">
    <property type="entry name" value="Vaccinia Virus protein VP39"/>
    <property type="match status" value="1"/>
</dbReference>
<dbReference type="PANTHER" id="PTHR36112">
    <property type="entry name" value="RIBOSOMAL RNA SMALL SUBUNIT METHYLTRANSFERASE J"/>
    <property type="match status" value="1"/>
</dbReference>
<proteinExistence type="predicted"/>
<keyword evidence="1" id="KW-0808">Transferase</keyword>
<name>A0A368W7Z3_9BACL</name>
<dbReference type="RefSeq" id="WP_114378496.1">
    <property type="nucleotide sequence ID" value="NZ_QPJD01000002.1"/>
</dbReference>
<dbReference type="InterPro" id="IPR029063">
    <property type="entry name" value="SAM-dependent_MTases_sf"/>
</dbReference>
<dbReference type="Pfam" id="PF04445">
    <property type="entry name" value="SAM_MT"/>
    <property type="match status" value="1"/>
</dbReference>
<dbReference type="InterPro" id="IPR007536">
    <property type="entry name" value="16SrRNA_methylTrfase_J"/>
</dbReference>
<accession>A0A368W7Z3</accession>
<comment type="caution">
    <text evidence="1">The sequence shown here is derived from an EMBL/GenBank/DDBJ whole genome shotgun (WGS) entry which is preliminary data.</text>
</comment>
<organism evidence="1 2">
    <name type="scientific">Paenibacillus prosopidis</name>
    <dbReference type="NCBI Taxonomy" id="630520"/>
    <lineage>
        <taxon>Bacteria</taxon>
        <taxon>Bacillati</taxon>
        <taxon>Bacillota</taxon>
        <taxon>Bacilli</taxon>
        <taxon>Bacillales</taxon>
        <taxon>Paenibacillaceae</taxon>
        <taxon>Paenibacillus</taxon>
    </lineage>
</organism>
<keyword evidence="2" id="KW-1185">Reference proteome</keyword>
<keyword evidence="1" id="KW-0489">Methyltransferase</keyword>
<dbReference type="PANTHER" id="PTHR36112:SF1">
    <property type="entry name" value="RIBOSOMAL RNA SMALL SUBUNIT METHYLTRANSFERASE J"/>
    <property type="match status" value="1"/>
</dbReference>
<gene>
    <name evidence="1" type="ORF">DFP97_102181</name>
</gene>
<dbReference type="AlphaFoldDB" id="A0A368W7Z3"/>
<protein>
    <submittedName>
        <fullName evidence="1">Putative SAM-dependent methyltransferase</fullName>
    </submittedName>
</protein>
<evidence type="ECO:0000313" key="2">
    <source>
        <dbReference type="Proteomes" id="UP000252415"/>
    </source>
</evidence>
<evidence type="ECO:0000313" key="1">
    <source>
        <dbReference type="EMBL" id="RCW50989.1"/>
    </source>
</evidence>
<dbReference type="SUPFAM" id="SSF53335">
    <property type="entry name" value="S-adenosyl-L-methionine-dependent methyltransferases"/>
    <property type="match status" value="1"/>
</dbReference>